<name>A0A6G1F5U5_9ORYZ</name>
<dbReference type="PANTHER" id="PTHR47068:SF2">
    <property type="entry name" value="OS04G0552400 PROTEIN"/>
    <property type="match status" value="1"/>
</dbReference>
<protein>
    <recommendedName>
        <fullName evidence="2">C2H2-type domain-containing protein</fullName>
    </recommendedName>
</protein>
<dbReference type="InterPro" id="IPR013087">
    <property type="entry name" value="Znf_C2H2_type"/>
</dbReference>
<evidence type="ECO:0000259" key="2">
    <source>
        <dbReference type="PROSITE" id="PS00028"/>
    </source>
</evidence>
<feature type="domain" description="C2H2-type" evidence="2">
    <location>
        <begin position="109"/>
        <end position="129"/>
    </location>
</feature>
<dbReference type="EMBL" id="SPHZ02000001">
    <property type="protein sequence ID" value="KAF0932287.1"/>
    <property type="molecule type" value="Genomic_DNA"/>
</dbReference>
<dbReference type="Proteomes" id="UP000479710">
    <property type="component" value="Unassembled WGS sequence"/>
</dbReference>
<keyword evidence="4" id="KW-1185">Reference proteome</keyword>
<comment type="caution">
    <text evidence="3">The sequence shown here is derived from an EMBL/GenBank/DDBJ whole genome shotgun (WGS) entry which is preliminary data.</text>
</comment>
<dbReference type="AlphaFoldDB" id="A0A6G1F5U5"/>
<feature type="compositionally biased region" description="Basic and acidic residues" evidence="1">
    <location>
        <begin position="40"/>
        <end position="66"/>
    </location>
</feature>
<dbReference type="OrthoDB" id="6077919at2759"/>
<reference evidence="3 4" key="1">
    <citation type="submission" date="2019-11" db="EMBL/GenBank/DDBJ databases">
        <title>Whole genome sequence of Oryza granulata.</title>
        <authorList>
            <person name="Li W."/>
        </authorList>
    </citation>
    <scope>NUCLEOTIDE SEQUENCE [LARGE SCALE GENOMIC DNA]</scope>
    <source>
        <strain evidence="4">cv. Menghai</strain>
        <tissue evidence="3">Leaf</tissue>
    </source>
</reference>
<evidence type="ECO:0000313" key="4">
    <source>
        <dbReference type="Proteomes" id="UP000479710"/>
    </source>
</evidence>
<organism evidence="3 4">
    <name type="scientific">Oryza meyeriana var. granulata</name>
    <dbReference type="NCBI Taxonomy" id="110450"/>
    <lineage>
        <taxon>Eukaryota</taxon>
        <taxon>Viridiplantae</taxon>
        <taxon>Streptophyta</taxon>
        <taxon>Embryophyta</taxon>
        <taxon>Tracheophyta</taxon>
        <taxon>Spermatophyta</taxon>
        <taxon>Magnoliopsida</taxon>
        <taxon>Liliopsida</taxon>
        <taxon>Poales</taxon>
        <taxon>Poaceae</taxon>
        <taxon>BOP clade</taxon>
        <taxon>Oryzoideae</taxon>
        <taxon>Oryzeae</taxon>
        <taxon>Oryzinae</taxon>
        <taxon>Oryza</taxon>
        <taxon>Oryza meyeriana</taxon>
    </lineage>
</organism>
<evidence type="ECO:0000313" key="3">
    <source>
        <dbReference type="EMBL" id="KAF0932287.1"/>
    </source>
</evidence>
<evidence type="ECO:0000256" key="1">
    <source>
        <dbReference type="SAM" id="MobiDB-lite"/>
    </source>
</evidence>
<sequence>MPRAMFECKAYKKVFSSHQALGGQRASHKKVKGCFAAKLESSEPSRHAEAIDRNKDDPNKEEHAHTNNDANISTSEAMAELLMAIMPMESPVVALAAAPLKKKGKMHECFVCHRLFTSRKALGDHKCCHWLMSSLADHGGLESNWECPGGSSRD</sequence>
<dbReference type="Pfam" id="PF13912">
    <property type="entry name" value="zf-C2H2_6"/>
    <property type="match status" value="2"/>
</dbReference>
<dbReference type="PANTHER" id="PTHR47068">
    <property type="entry name" value="OS02G0659100 PROTEIN"/>
    <property type="match status" value="1"/>
</dbReference>
<dbReference type="PROSITE" id="PS00028">
    <property type="entry name" value="ZINC_FINGER_C2H2_1"/>
    <property type="match status" value="1"/>
</dbReference>
<gene>
    <name evidence="3" type="ORF">E2562_009552</name>
</gene>
<accession>A0A6G1F5U5</accession>
<proteinExistence type="predicted"/>
<feature type="region of interest" description="Disordered" evidence="1">
    <location>
        <begin position="40"/>
        <end position="73"/>
    </location>
</feature>